<organism evidence="2 3">
    <name type="scientific">Massarina eburnea CBS 473.64</name>
    <dbReference type="NCBI Taxonomy" id="1395130"/>
    <lineage>
        <taxon>Eukaryota</taxon>
        <taxon>Fungi</taxon>
        <taxon>Dikarya</taxon>
        <taxon>Ascomycota</taxon>
        <taxon>Pezizomycotina</taxon>
        <taxon>Dothideomycetes</taxon>
        <taxon>Pleosporomycetidae</taxon>
        <taxon>Pleosporales</taxon>
        <taxon>Massarineae</taxon>
        <taxon>Massarinaceae</taxon>
        <taxon>Massarina</taxon>
    </lineage>
</organism>
<accession>A0A6A6RPU6</accession>
<protein>
    <submittedName>
        <fullName evidence="2">Uncharacterized protein</fullName>
    </submittedName>
</protein>
<feature type="compositionally biased region" description="Basic and acidic residues" evidence="1">
    <location>
        <begin position="171"/>
        <end position="187"/>
    </location>
</feature>
<proteinExistence type="predicted"/>
<dbReference type="OrthoDB" id="3678410at2759"/>
<name>A0A6A6RPU6_9PLEO</name>
<feature type="compositionally biased region" description="Polar residues" evidence="1">
    <location>
        <begin position="281"/>
        <end position="294"/>
    </location>
</feature>
<gene>
    <name evidence="2" type="ORF">P280DRAFT_482839</name>
</gene>
<reference evidence="2" key="1">
    <citation type="journal article" date="2020" name="Stud. Mycol.">
        <title>101 Dothideomycetes genomes: a test case for predicting lifestyles and emergence of pathogens.</title>
        <authorList>
            <person name="Haridas S."/>
            <person name="Albert R."/>
            <person name="Binder M."/>
            <person name="Bloem J."/>
            <person name="Labutti K."/>
            <person name="Salamov A."/>
            <person name="Andreopoulos B."/>
            <person name="Baker S."/>
            <person name="Barry K."/>
            <person name="Bills G."/>
            <person name="Bluhm B."/>
            <person name="Cannon C."/>
            <person name="Castanera R."/>
            <person name="Culley D."/>
            <person name="Daum C."/>
            <person name="Ezra D."/>
            <person name="Gonzalez J."/>
            <person name="Henrissat B."/>
            <person name="Kuo A."/>
            <person name="Liang C."/>
            <person name="Lipzen A."/>
            <person name="Lutzoni F."/>
            <person name="Magnuson J."/>
            <person name="Mondo S."/>
            <person name="Nolan M."/>
            <person name="Ohm R."/>
            <person name="Pangilinan J."/>
            <person name="Park H.-J."/>
            <person name="Ramirez L."/>
            <person name="Alfaro M."/>
            <person name="Sun H."/>
            <person name="Tritt A."/>
            <person name="Yoshinaga Y."/>
            <person name="Zwiers L.-H."/>
            <person name="Turgeon B."/>
            <person name="Goodwin S."/>
            <person name="Spatafora J."/>
            <person name="Crous P."/>
            <person name="Grigoriev I."/>
        </authorList>
    </citation>
    <scope>NUCLEOTIDE SEQUENCE</scope>
    <source>
        <strain evidence="2">CBS 473.64</strain>
    </source>
</reference>
<feature type="region of interest" description="Disordered" evidence="1">
    <location>
        <begin position="171"/>
        <end position="219"/>
    </location>
</feature>
<feature type="region of interest" description="Disordered" evidence="1">
    <location>
        <begin position="324"/>
        <end position="362"/>
    </location>
</feature>
<feature type="compositionally biased region" description="Basic and acidic residues" evidence="1">
    <location>
        <begin position="348"/>
        <end position="362"/>
    </location>
</feature>
<sequence length="362" mass="40864">MAAPLRMSAQSVLEVTTYHRLEWCINKIYNGSIGDEDFHYFLLWLHNRQENLALARRYIRELKVDTGYNTARIKALTLRLLMENTESIRDSFRHSVDSSLTESVFEMLLKTDTETREPKDNKLNAIAPPEYLPSIDIVQAADTAHATNPSIYPAAASSPRSSKSFFHHEFWRSKGKHQNEPKADKPKYIARKAGNPNIPKYKKADEGESSSSKDTNKRWKPHNLRLSCVLKEEIDSRGALEAKTPDHLPPKSLHRPEPLIIKSRATPYGPCTPRLDRHNEASSPNDTALNSTSTKSLDGKIVGYDDPHLNTPENLSKIDAYVAFGRPSNPLPPSPSSTRYRQSLGYRGCDEAGHNNHGINER</sequence>
<evidence type="ECO:0000256" key="1">
    <source>
        <dbReference type="SAM" id="MobiDB-lite"/>
    </source>
</evidence>
<keyword evidence="3" id="KW-1185">Reference proteome</keyword>
<evidence type="ECO:0000313" key="3">
    <source>
        <dbReference type="Proteomes" id="UP000799753"/>
    </source>
</evidence>
<dbReference type="EMBL" id="MU006793">
    <property type="protein sequence ID" value="KAF2637386.1"/>
    <property type="molecule type" value="Genomic_DNA"/>
</dbReference>
<evidence type="ECO:0000313" key="2">
    <source>
        <dbReference type="EMBL" id="KAF2637386.1"/>
    </source>
</evidence>
<dbReference type="AlphaFoldDB" id="A0A6A6RPU6"/>
<feature type="region of interest" description="Disordered" evidence="1">
    <location>
        <begin position="263"/>
        <end position="294"/>
    </location>
</feature>
<dbReference type="Proteomes" id="UP000799753">
    <property type="component" value="Unassembled WGS sequence"/>
</dbReference>